<protein>
    <submittedName>
        <fullName evidence="1">Uncharacterized protein</fullName>
    </submittedName>
</protein>
<evidence type="ECO:0000313" key="2">
    <source>
        <dbReference type="Proteomes" id="UP001324270"/>
    </source>
</evidence>
<accession>A0ABU5Y5I2</accession>
<evidence type="ECO:0000313" key="1">
    <source>
        <dbReference type="EMBL" id="MEB3039156.1"/>
    </source>
</evidence>
<dbReference type="RefSeq" id="WP_323978557.1">
    <property type="nucleotide sequence ID" value="NZ_JAYKBV010000001.1"/>
</dbReference>
<dbReference type="Proteomes" id="UP001324270">
    <property type="component" value="Unassembled WGS sequence"/>
</dbReference>
<proteinExistence type="predicted"/>
<reference evidence="1 2" key="1">
    <citation type="submission" date="2023-12" db="EMBL/GenBank/DDBJ databases">
        <title>Genomic sequences of Capnocytophaga and Parvimonas strains.</title>
        <authorList>
            <person name="Watt R.M."/>
            <person name="Wang M."/>
            <person name="Yang T."/>
            <person name="Tong W.M."/>
        </authorList>
    </citation>
    <scope>NUCLEOTIDE SEQUENCE [LARGE SCALE GENOMIC DNA]</scope>
    <source>
        <strain evidence="1 2">CCUG 13156</strain>
    </source>
</reference>
<comment type="caution">
    <text evidence="1">The sequence shown here is derived from an EMBL/GenBank/DDBJ whole genome shotgun (WGS) entry which is preliminary data.</text>
</comment>
<organism evidence="1 2">
    <name type="scientific">Capnocytophaga gingivalis</name>
    <dbReference type="NCBI Taxonomy" id="1017"/>
    <lineage>
        <taxon>Bacteria</taxon>
        <taxon>Pseudomonadati</taxon>
        <taxon>Bacteroidota</taxon>
        <taxon>Flavobacteriia</taxon>
        <taxon>Flavobacteriales</taxon>
        <taxon>Flavobacteriaceae</taxon>
        <taxon>Capnocytophaga</taxon>
    </lineage>
</organism>
<name>A0ABU5Y5I2_9FLAO</name>
<dbReference type="EMBL" id="JAYKBV010000001">
    <property type="protein sequence ID" value="MEB3039156.1"/>
    <property type="molecule type" value="Genomic_DNA"/>
</dbReference>
<gene>
    <name evidence="1" type="ORF">VJJ49_00405</name>
</gene>
<keyword evidence="2" id="KW-1185">Reference proteome</keyword>
<sequence length="668" mass="77345">MIRLIIDGQEADLLNDEFTWNMQCANFFSFDTRQFSCSDVMYLPMSTNNNEIFDYAGMVGSVSGRPQRAYEEVEVLVEGVPIVRHAKGYLMGVYNDTYKFAFHEETKDVYHWLNLYKLSDIIGNKLNHNKNKDVIANITRVYADWQASEMEGYYTNGYIYPVAGYGGDTFIDGKYNFYYAPPSIYIPWVFNEVTRMSGQRFEGSFFNSKMFKTLFITTSQVLNTGEPKGMLVQFEQTNIKEGTSKKANGLEAVEAYLTINNPRHPSYFNKVENKTPFLQMPSDSTGSWDFVISGRIQGNSTLRPDIEIYKNDDVTPICKGSAGGIYIEEFRNTNTNGWVFSIKIPDLLSANDRVFVRLLLAGGRLENTYIGTPEMRFKIEQTSLQNVNKMVSDLSMLDLFKELMIMFGLTPMKLDIDDPVQHFFTVDERLNEAPLIDWTDQFVRVTNLEFHVPTASYARRNHFLYKKYDEQENKQFGADGVMVINDDLLTFKKEREGKFFAGIDSDKRTNYNTYPPLDEFFFWEKEIKEKNEGGQKKIEVEYKSKDNRFHIFNVYWTGYDDLVSTTEGIISGGDFNSDTFSFHPCLSTFSEIRWDSLIKSYYGNFNNVLNHMRVYTCEMNLTALDIHQFNFFKRIYIMQLGGIFLPNKITFKAHGLAVVELIKIEPIE</sequence>